<proteinExistence type="predicted"/>
<evidence type="ECO:0000256" key="1">
    <source>
        <dbReference type="SAM" id="Phobius"/>
    </source>
</evidence>
<reference evidence="2 3" key="1">
    <citation type="submission" date="2020-04" db="EMBL/GenBank/DDBJ databases">
        <authorList>
            <person name="De Canck E."/>
        </authorList>
    </citation>
    <scope>NUCLEOTIDE SEQUENCE [LARGE SCALE GENOMIC DNA]</scope>
    <source>
        <strain evidence="2 3">LMG 24238</strain>
    </source>
</reference>
<name>A0A6J5C9W5_9BURK</name>
<dbReference type="EMBL" id="CADIKC010000009">
    <property type="protein sequence ID" value="CAB3729291.1"/>
    <property type="molecule type" value="Genomic_DNA"/>
</dbReference>
<accession>A0A6J5C9W5</accession>
<evidence type="ECO:0000313" key="2">
    <source>
        <dbReference type="EMBL" id="CAB3729291.1"/>
    </source>
</evidence>
<evidence type="ECO:0000313" key="3">
    <source>
        <dbReference type="Proteomes" id="UP000494255"/>
    </source>
</evidence>
<keyword evidence="1" id="KW-1133">Transmembrane helix</keyword>
<keyword evidence="1" id="KW-0812">Transmembrane</keyword>
<keyword evidence="3" id="KW-1185">Reference proteome</keyword>
<dbReference type="AlphaFoldDB" id="A0A6J5C9W5"/>
<dbReference type="Proteomes" id="UP000494255">
    <property type="component" value="Unassembled WGS sequence"/>
</dbReference>
<organism evidence="2 3">
    <name type="scientific">Paraburkholderia sediminicola</name>
    <dbReference type="NCBI Taxonomy" id="458836"/>
    <lineage>
        <taxon>Bacteria</taxon>
        <taxon>Pseudomonadati</taxon>
        <taxon>Pseudomonadota</taxon>
        <taxon>Betaproteobacteria</taxon>
        <taxon>Burkholderiales</taxon>
        <taxon>Burkholderiaceae</taxon>
        <taxon>Paraburkholderia</taxon>
    </lineage>
</organism>
<feature type="transmembrane region" description="Helical" evidence="1">
    <location>
        <begin position="36"/>
        <end position="54"/>
    </location>
</feature>
<feature type="transmembrane region" description="Helical" evidence="1">
    <location>
        <begin position="167"/>
        <end position="191"/>
    </location>
</feature>
<sequence>MVKKITYAGLLFAVAAAGWAVIFARSPGQIFPGEMAWVFYLVAIPVFAQCGIFVEKSFRSAFWKDGIPVSPILEKKWSDQYFVIRGICGQNRKFGTVTTSSENYKYESLYNLSCSGISAVVMSKTIKIGKVLIAAVVVLVVIKIITSPVIQSGALTVKGELAKSWPLVWFVVGSLQLALFMCITLILYWMFSKITCLIRGEK</sequence>
<gene>
    <name evidence="2" type="ORF">LMG24238_05572</name>
</gene>
<feature type="transmembrane region" description="Helical" evidence="1">
    <location>
        <begin position="131"/>
        <end position="155"/>
    </location>
</feature>
<keyword evidence="1" id="KW-0472">Membrane</keyword>
<protein>
    <submittedName>
        <fullName evidence="2">Uncharacterized protein</fullName>
    </submittedName>
</protein>